<sequence length="188" mass="19034">MKLERKVRLCSAAAAVLIAAIALTGCGGSKSTASSAAASSVAASTAAATNNSCGEGVTWALADGTLTISGNGRMTNFTKDAPAPWADQADQITTVEVEGTVTSVGATAFKDCTALTTVNIADGVEYIEAGAFNGCTALTEVNIPLSVGYIKTGAFKGCTALTSVTIRDDCRLDMNVFPETVEVNHAEG</sequence>
<evidence type="ECO:0000256" key="1">
    <source>
        <dbReference type="SAM" id="SignalP"/>
    </source>
</evidence>
<dbReference type="InterPro" id="IPR026906">
    <property type="entry name" value="LRR_5"/>
</dbReference>
<evidence type="ECO:0000313" key="3">
    <source>
        <dbReference type="Proteomes" id="UP000219901"/>
    </source>
</evidence>
<feature type="chain" id="PRO_5038347881" description="Leucine-rich repeat domain-containing protein" evidence="1">
    <location>
        <begin position="25"/>
        <end position="188"/>
    </location>
</feature>
<reference evidence="2 3" key="1">
    <citation type="journal article" date="2017" name="Front. Microbiol.">
        <title>New Insights into the Diversity of the Genus Faecalibacterium.</title>
        <authorList>
            <person name="Benevides L."/>
            <person name="Burman S."/>
            <person name="Martin R."/>
            <person name="Robert V."/>
            <person name="Thomas M."/>
            <person name="Miquel S."/>
            <person name="Chain F."/>
            <person name="Sokol H."/>
            <person name="Bermudez-Humaran L.G."/>
            <person name="Morrison M."/>
            <person name="Langella P."/>
            <person name="Azevedo V.A."/>
            <person name="Chatel J.M."/>
            <person name="Soares S."/>
        </authorList>
    </citation>
    <scope>NUCLEOTIDE SEQUENCE [LARGE SCALE GENOMIC DNA]</scope>
    <source>
        <strain evidence="2 3">CNCM I 4546</strain>
    </source>
</reference>
<comment type="caution">
    <text evidence="2">The sequence shown here is derived from an EMBL/GenBank/DDBJ whole genome shotgun (WGS) entry which is preliminary data.</text>
</comment>
<dbReference type="Gene3D" id="3.80.10.10">
    <property type="entry name" value="Ribonuclease Inhibitor"/>
    <property type="match status" value="1"/>
</dbReference>
<feature type="signal peptide" evidence="1">
    <location>
        <begin position="1"/>
        <end position="24"/>
    </location>
</feature>
<keyword evidence="1" id="KW-0732">Signal</keyword>
<name>A0A2A6ZZI3_9FIRM</name>
<evidence type="ECO:0000313" key="2">
    <source>
        <dbReference type="EMBL" id="PDX72290.1"/>
    </source>
</evidence>
<dbReference type="SUPFAM" id="SSF52058">
    <property type="entry name" value="L domain-like"/>
    <property type="match status" value="1"/>
</dbReference>
<protein>
    <recommendedName>
        <fullName evidence="4">Leucine-rich repeat domain-containing protein</fullName>
    </recommendedName>
</protein>
<proteinExistence type="predicted"/>
<organism evidence="2 3">
    <name type="scientific">Faecalibacterium prausnitzii</name>
    <dbReference type="NCBI Taxonomy" id="853"/>
    <lineage>
        <taxon>Bacteria</taxon>
        <taxon>Bacillati</taxon>
        <taxon>Bacillota</taxon>
        <taxon>Clostridia</taxon>
        <taxon>Eubacteriales</taxon>
        <taxon>Oscillospiraceae</taxon>
        <taxon>Faecalibacterium</taxon>
    </lineage>
</organism>
<dbReference type="Proteomes" id="UP000219901">
    <property type="component" value="Unassembled WGS sequence"/>
</dbReference>
<evidence type="ECO:0008006" key="4">
    <source>
        <dbReference type="Google" id="ProtNLM"/>
    </source>
</evidence>
<gene>
    <name evidence="2" type="ORF">CGS55_09425</name>
</gene>
<accession>A0A2A6ZZI3</accession>
<dbReference type="PROSITE" id="PS51257">
    <property type="entry name" value="PROKAR_LIPOPROTEIN"/>
    <property type="match status" value="1"/>
</dbReference>
<dbReference type="InterPro" id="IPR032675">
    <property type="entry name" value="LRR_dom_sf"/>
</dbReference>
<dbReference type="RefSeq" id="WP_097783345.1">
    <property type="nucleotide sequence ID" value="NZ_NMTV01000053.1"/>
</dbReference>
<dbReference type="Pfam" id="PF13306">
    <property type="entry name" value="LRR_5"/>
    <property type="match status" value="1"/>
</dbReference>
<dbReference type="AlphaFoldDB" id="A0A2A6ZZI3"/>
<dbReference type="EMBL" id="NMTV01000053">
    <property type="protein sequence ID" value="PDX72290.1"/>
    <property type="molecule type" value="Genomic_DNA"/>
</dbReference>